<organism evidence="3 4">
    <name type="scientific">Sphaerobacter thermophilus (strain ATCC 49802 / DSM 20745 / KCCM 41009 / NCIMB 13125 / S 6022)</name>
    <dbReference type="NCBI Taxonomy" id="479434"/>
    <lineage>
        <taxon>Bacteria</taxon>
        <taxon>Pseudomonadati</taxon>
        <taxon>Thermomicrobiota</taxon>
        <taxon>Thermomicrobia</taxon>
        <taxon>Sphaerobacterales</taxon>
        <taxon>Sphaerobacterineae</taxon>
        <taxon>Sphaerobacteraceae</taxon>
        <taxon>Sphaerobacter</taxon>
    </lineage>
</organism>
<dbReference type="NCBIfam" id="NF037982">
    <property type="entry name" value="Nramp_1"/>
    <property type="match status" value="1"/>
</dbReference>
<feature type="transmembrane region" description="Helical" evidence="2">
    <location>
        <begin position="122"/>
        <end position="146"/>
    </location>
</feature>
<keyword evidence="2" id="KW-1133">Transmembrane helix</keyword>
<protein>
    <submittedName>
        <fullName evidence="3">Uncharacterized protein</fullName>
    </submittedName>
</protein>
<feature type="transmembrane region" description="Helical" evidence="2">
    <location>
        <begin position="75"/>
        <end position="96"/>
    </location>
</feature>
<feature type="transmembrane region" description="Helical" evidence="2">
    <location>
        <begin position="444"/>
        <end position="464"/>
    </location>
</feature>
<evidence type="ECO:0000256" key="1">
    <source>
        <dbReference type="SAM" id="MobiDB-lite"/>
    </source>
</evidence>
<accession>D1C956</accession>
<feature type="region of interest" description="Disordered" evidence="1">
    <location>
        <begin position="1"/>
        <end position="23"/>
    </location>
</feature>
<evidence type="ECO:0000313" key="3">
    <source>
        <dbReference type="EMBL" id="ACZ40349.1"/>
    </source>
</evidence>
<sequence length="509" mass="55807">MTIAEEASIASPKGYPLGHTRPPLDVDDLPEPEEVFKVPHIGPKQAITHVIGPSLIALGISIGSGEWLLAPLGVASYGFVGIGWIILISAVLQTFYNMEVSRYIMATGEVPILGFARVAPGAIFWVAISLAILYMANIWGGWAAGAGESLYVLFTGDLVDTPSERTTARFLAFGLMLLVLAITLVGRKIARTLELVNWVIVGFIVVTLLIVDLIVVPFSTWAAALRGLVTPALPPSGVDATVIGGIVGYTALSSGLNWYAMNYYRDHGYGMGYRVGFISGLIGGRQEEIAPVGKTFPDTPENERRWKRWFRLLMLDQWVVFFGGALIGIFLTTLLVSHLAGLPGEAAPTRETMPTYAADVLSRHYGSFFYYWALLMGFFVLFSTQIGIYEGLVRNVADGLYGTSERFRQFLAGDPRRFYYPYMAVLAVVIGIILFVALPVGLVLISANMANLGALIYPFLLMYLNSKLPGPARMRWWSYVILMLNVLFFGFFFINFAVSQLTGSPLVSF</sequence>
<dbReference type="STRING" id="479434.Sthe_2945"/>
<gene>
    <name evidence="3" type="ordered locus">Sthe_2945</name>
</gene>
<proteinExistence type="predicted"/>
<feature type="transmembrane region" description="Helical" evidence="2">
    <location>
        <begin position="369"/>
        <end position="389"/>
    </location>
</feature>
<dbReference type="KEGG" id="sti:Sthe_2945"/>
<dbReference type="EMBL" id="CP001824">
    <property type="protein sequence ID" value="ACZ40349.1"/>
    <property type="molecule type" value="Genomic_DNA"/>
</dbReference>
<feature type="transmembrane region" description="Helical" evidence="2">
    <location>
        <begin position="46"/>
        <end position="69"/>
    </location>
</feature>
<feature type="transmembrane region" description="Helical" evidence="2">
    <location>
        <begin position="418"/>
        <end position="438"/>
    </location>
</feature>
<reference evidence="3 4" key="2">
    <citation type="journal article" date="2010" name="Stand. Genomic Sci.">
        <title>Complete genome sequence of Desulfohalobium retbaense type strain (HR(100)).</title>
        <authorList>
            <person name="Spring S."/>
            <person name="Nolan M."/>
            <person name="Lapidus A."/>
            <person name="Glavina Del Rio T."/>
            <person name="Copeland A."/>
            <person name="Tice H."/>
            <person name="Cheng J.F."/>
            <person name="Lucas S."/>
            <person name="Land M."/>
            <person name="Chen F."/>
            <person name="Bruce D."/>
            <person name="Goodwin L."/>
            <person name="Pitluck S."/>
            <person name="Ivanova N."/>
            <person name="Mavromatis K."/>
            <person name="Mikhailova N."/>
            <person name="Pati A."/>
            <person name="Chen A."/>
            <person name="Palaniappan K."/>
            <person name="Hauser L."/>
            <person name="Chang Y.J."/>
            <person name="Jeffries C.D."/>
            <person name="Munk C."/>
            <person name="Kiss H."/>
            <person name="Chain P."/>
            <person name="Han C."/>
            <person name="Brettin T."/>
            <person name="Detter J.C."/>
            <person name="Schuler E."/>
            <person name="Goker M."/>
            <person name="Rohde M."/>
            <person name="Bristow J."/>
            <person name="Eisen J.A."/>
            <person name="Markowitz V."/>
            <person name="Hugenholtz P."/>
            <person name="Kyrpides N.C."/>
            <person name="Klenk H.P."/>
        </authorList>
    </citation>
    <scope>NUCLEOTIDE SEQUENCE [LARGE SCALE GENOMIC DNA]</scope>
    <source>
        <strain evidence="4">ATCC 49802 / DSM 20745 / S 6022</strain>
    </source>
</reference>
<keyword evidence="2" id="KW-0812">Transmembrane</keyword>
<dbReference type="eggNOG" id="COG1914">
    <property type="taxonomic scope" value="Bacteria"/>
</dbReference>
<dbReference type="InParanoid" id="D1C956"/>
<dbReference type="Proteomes" id="UP000002027">
    <property type="component" value="Chromosome 2"/>
</dbReference>
<evidence type="ECO:0000313" key="4">
    <source>
        <dbReference type="Proteomes" id="UP000002027"/>
    </source>
</evidence>
<name>D1C956_SPHTD</name>
<feature type="transmembrane region" description="Helical" evidence="2">
    <location>
        <begin position="198"/>
        <end position="222"/>
    </location>
</feature>
<dbReference type="AlphaFoldDB" id="D1C956"/>
<keyword evidence="2" id="KW-0472">Membrane</keyword>
<reference evidence="4" key="1">
    <citation type="submission" date="2009-11" db="EMBL/GenBank/DDBJ databases">
        <title>The complete chromosome 2 of Sphaerobacter thermophilus DSM 20745.</title>
        <authorList>
            <person name="Lucas S."/>
            <person name="Copeland A."/>
            <person name="Lapidus A."/>
            <person name="Glavina del Rio T."/>
            <person name="Dalin E."/>
            <person name="Tice H."/>
            <person name="Bruce D."/>
            <person name="Goodwin L."/>
            <person name="Pitluck S."/>
            <person name="Kyrpides N."/>
            <person name="Mavromatis K."/>
            <person name="Ivanova N."/>
            <person name="Mikhailova N."/>
            <person name="LaButti K.M."/>
            <person name="Clum A."/>
            <person name="Sun H.I."/>
            <person name="Brettin T."/>
            <person name="Detter J.C."/>
            <person name="Han C."/>
            <person name="Larimer F."/>
            <person name="Land M."/>
            <person name="Hauser L."/>
            <person name="Markowitz V."/>
            <person name="Cheng J.F."/>
            <person name="Hugenholtz P."/>
            <person name="Woyke T."/>
            <person name="Wu D."/>
            <person name="Steenblock K."/>
            <person name="Schneider S."/>
            <person name="Pukall R."/>
            <person name="Goeker M."/>
            <person name="Klenk H.P."/>
            <person name="Eisen J.A."/>
        </authorList>
    </citation>
    <scope>NUCLEOTIDE SEQUENCE [LARGE SCALE GENOMIC DNA]</scope>
    <source>
        <strain evidence="4">ATCC 49802 / DSM 20745 / S 6022</strain>
    </source>
</reference>
<evidence type="ECO:0000256" key="2">
    <source>
        <dbReference type="SAM" id="Phobius"/>
    </source>
</evidence>
<keyword evidence="4" id="KW-1185">Reference proteome</keyword>
<feature type="transmembrane region" description="Helical" evidence="2">
    <location>
        <begin position="242"/>
        <end position="261"/>
    </location>
</feature>
<feature type="transmembrane region" description="Helical" evidence="2">
    <location>
        <begin position="476"/>
        <end position="498"/>
    </location>
</feature>
<feature type="transmembrane region" description="Helical" evidence="2">
    <location>
        <begin position="318"/>
        <end position="340"/>
    </location>
</feature>
<feature type="transmembrane region" description="Helical" evidence="2">
    <location>
        <begin position="166"/>
        <end position="186"/>
    </location>
</feature>
<dbReference type="HOGENOM" id="CLU_033610_0_0_0"/>
<dbReference type="OrthoDB" id="3496044at2"/>